<dbReference type="KEGG" id="dsq:DICSQDRAFT_181402"/>
<feature type="region of interest" description="Disordered" evidence="1">
    <location>
        <begin position="1"/>
        <end position="42"/>
    </location>
</feature>
<dbReference type="Proteomes" id="UP000053319">
    <property type="component" value="Unassembled WGS sequence"/>
</dbReference>
<dbReference type="GeneID" id="18841005"/>
<gene>
    <name evidence="2" type="ORF">DICSQDRAFT_181402</name>
</gene>
<sequence length="393" mass="43853">MSSRVTRKRARTEEEPAEQQMHGVNMDVDSLNPSDPGPTMSALKRDGESWFDDGTVILLAADVEFRVYNGILSGHSPVFQDISVQDHPLRAVCIDETQNITCSVVEFSDSPEDLRHVLRAYMPREDASLSGKGPPSFAQLSASVRLGKKSEIPQLYEQSLAVLKQYFTDDFWTWRSQRIWVPERFYTVEAIGVVNLARLTGEMSILPTALVSCLVLGSDIVDGFEREDGFKENLTLEDLGLCIRAQAEIGKASVGSVFRRFKPTVSAGCKTAESCGAAFRKVLYGLEQRMEILISGNPLAEYTAYLGGENIGLCAYCLEMLEDRDDKGRTDMWKRFPDLLGIEVPGWEEAATVQPEDRETLHPERYRCLLGYSLTTPSAEARKQVSIDNASMR</sequence>
<dbReference type="RefSeq" id="XP_007366926.1">
    <property type="nucleotide sequence ID" value="XM_007366864.1"/>
</dbReference>
<protein>
    <recommendedName>
        <fullName evidence="4">BTB domain-containing protein</fullName>
    </recommendedName>
</protein>
<accession>R7SW18</accession>
<dbReference type="AlphaFoldDB" id="R7SW18"/>
<feature type="compositionally biased region" description="Basic residues" evidence="1">
    <location>
        <begin position="1"/>
        <end position="10"/>
    </location>
</feature>
<name>R7SW18_DICSQ</name>
<evidence type="ECO:0000313" key="3">
    <source>
        <dbReference type="Proteomes" id="UP000053319"/>
    </source>
</evidence>
<reference evidence="2 3" key="1">
    <citation type="journal article" date="2012" name="Science">
        <title>The Paleozoic origin of enzymatic lignin decomposition reconstructed from 31 fungal genomes.</title>
        <authorList>
            <person name="Floudas D."/>
            <person name="Binder M."/>
            <person name="Riley R."/>
            <person name="Barry K."/>
            <person name="Blanchette R.A."/>
            <person name="Henrissat B."/>
            <person name="Martinez A.T."/>
            <person name="Otillar R."/>
            <person name="Spatafora J.W."/>
            <person name="Yadav J.S."/>
            <person name="Aerts A."/>
            <person name="Benoit I."/>
            <person name="Boyd A."/>
            <person name="Carlson A."/>
            <person name="Copeland A."/>
            <person name="Coutinho P.M."/>
            <person name="de Vries R.P."/>
            <person name="Ferreira P."/>
            <person name="Findley K."/>
            <person name="Foster B."/>
            <person name="Gaskell J."/>
            <person name="Glotzer D."/>
            <person name="Gorecki P."/>
            <person name="Heitman J."/>
            <person name="Hesse C."/>
            <person name="Hori C."/>
            <person name="Igarashi K."/>
            <person name="Jurgens J.A."/>
            <person name="Kallen N."/>
            <person name="Kersten P."/>
            <person name="Kohler A."/>
            <person name="Kuees U."/>
            <person name="Kumar T.K.A."/>
            <person name="Kuo A."/>
            <person name="LaButti K."/>
            <person name="Larrondo L.F."/>
            <person name="Lindquist E."/>
            <person name="Ling A."/>
            <person name="Lombard V."/>
            <person name="Lucas S."/>
            <person name="Lundell T."/>
            <person name="Martin R."/>
            <person name="McLaughlin D.J."/>
            <person name="Morgenstern I."/>
            <person name="Morin E."/>
            <person name="Murat C."/>
            <person name="Nagy L.G."/>
            <person name="Nolan M."/>
            <person name="Ohm R.A."/>
            <person name="Patyshakuliyeva A."/>
            <person name="Rokas A."/>
            <person name="Ruiz-Duenas F.J."/>
            <person name="Sabat G."/>
            <person name="Salamov A."/>
            <person name="Samejima M."/>
            <person name="Schmutz J."/>
            <person name="Slot J.C."/>
            <person name="St John F."/>
            <person name="Stenlid J."/>
            <person name="Sun H."/>
            <person name="Sun S."/>
            <person name="Syed K."/>
            <person name="Tsang A."/>
            <person name="Wiebenga A."/>
            <person name="Young D."/>
            <person name="Pisabarro A."/>
            <person name="Eastwood D.C."/>
            <person name="Martin F."/>
            <person name="Cullen D."/>
            <person name="Grigoriev I.V."/>
            <person name="Hibbett D.S."/>
        </authorList>
    </citation>
    <scope>NUCLEOTIDE SEQUENCE [LARGE SCALE GENOMIC DNA]</scope>
    <source>
        <strain evidence="2 3">LYAD-421 SS1</strain>
    </source>
</reference>
<dbReference type="OrthoDB" id="3036049at2759"/>
<evidence type="ECO:0008006" key="4">
    <source>
        <dbReference type="Google" id="ProtNLM"/>
    </source>
</evidence>
<organism evidence="2 3">
    <name type="scientific">Dichomitus squalens (strain LYAD-421)</name>
    <name type="common">Western red white-rot fungus</name>
    <dbReference type="NCBI Taxonomy" id="732165"/>
    <lineage>
        <taxon>Eukaryota</taxon>
        <taxon>Fungi</taxon>
        <taxon>Dikarya</taxon>
        <taxon>Basidiomycota</taxon>
        <taxon>Agaricomycotina</taxon>
        <taxon>Agaricomycetes</taxon>
        <taxon>Polyporales</taxon>
        <taxon>Polyporaceae</taxon>
        <taxon>Dichomitus</taxon>
    </lineage>
</organism>
<proteinExistence type="predicted"/>
<dbReference type="HOGENOM" id="CLU_033082_3_0_1"/>
<dbReference type="EMBL" id="JH719417">
    <property type="protein sequence ID" value="EJF60246.1"/>
    <property type="molecule type" value="Genomic_DNA"/>
</dbReference>
<evidence type="ECO:0000256" key="1">
    <source>
        <dbReference type="SAM" id="MobiDB-lite"/>
    </source>
</evidence>
<evidence type="ECO:0000313" key="2">
    <source>
        <dbReference type="EMBL" id="EJF60246.1"/>
    </source>
</evidence>
<dbReference type="OMA" id="CAYCLEM"/>